<keyword evidence="1" id="KW-0812">Transmembrane</keyword>
<feature type="transmembrane region" description="Helical" evidence="1">
    <location>
        <begin position="15"/>
        <end position="33"/>
    </location>
</feature>
<accession>A0A2X2C1U7</accession>
<keyword evidence="1" id="KW-0472">Membrane</keyword>
<keyword evidence="1" id="KW-1133">Transmembrane helix</keyword>
<dbReference type="InterPro" id="IPR023509">
    <property type="entry name" value="DTD-like_sf"/>
</dbReference>
<sequence>MIALIQRVTQAKVDIAGVTVGAINHGLLVLLGVEKRR</sequence>
<organism evidence="2 3">
    <name type="scientific">Proteus mirabilis</name>
    <dbReference type="NCBI Taxonomy" id="584"/>
    <lineage>
        <taxon>Bacteria</taxon>
        <taxon>Pseudomonadati</taxon>
        <taxon>Pseudomonadota</taxon>
        <taxon>Gammaproteobacteria</taxon>
        <taxon>Enterobacterales</taxon>
        <taxon>Morganellaceae</taxon>
        <taxon>Proteus</taxon>
    </lineage>
</organism>
<evidence type="ECO:0000313" key="2">
    <source>
        <dbReference type="EMBL" id="SPZ01314.1"/>
    </source>
</evidence>
<gene>
    <name evidence="2" type="primary">dtd_1</name>
    <name evidence="2" type="ORF">NCTC10975_03958</name>
</gene>
<dbReference type="GO" id="GO:0005737">
    <property type="term" value="C:cytoplasm"/>
    <property type="evidence" value="ECO:0007669"/>
    <property type="project" value="InterPro"/>
</dbReference>
<protein>
    <submittedName>
        <fullName evidence="2">D-tyrosyl-tRNA(Tyr) deacylase</fullName>
        <ecNumber evidence="2">3.1.-.-</ecNumber>
    </submittedName>
</protein>
<dbReference type="AlphaFoldDB" id="A0A2X2C1U7"/>
<dbReference type="EC" id="3.1.-.-" evidence="2"/>
<dbReference type="Pfam" id="PF02580">
    <property type="entry name" value="Tyr_Deacylase"/>
    <property type="match status" value="1"/>
</dbReference>
<keyword evidence="2" id="KW-0378">Hydrolase</keyword>
<dbReference type="InterPro" id="IPR003732">
    <property type="entry name" value="Daa-tRNA_deacyls_DTD"/>
</dbReference>
<dbReference type="Gene3D" id="3.50.80.10">
    <property type="entry name" value="D-tyrosyl-tRNA(Tyr) deacylase"/>
    <property type="match status" value="1"/>
</dbReference>
<dbReference type="EMBL" id="UAUE01000027">
    <property type="protein sequence ID" value="SPZ01314.1"/>
    <property type="molecule type" value="Genomic_DNA"/>
</dbReference>
<dbReference type="Proteomes" id="UP000251485">
    <property type="component" value="Unassembled WGS sequence"/>
</dbReference>
<dbReference type="GO" id="GO:0051499">
    <property type="term" value="F:D-aminoacyl-tRNA deacylase activity"/>
    <property type="evidence" value="ECO:0007669"/>
    <property type="project" value="InterPro"/>
</dbReference>
<proteinExistence type="predicted"/>
<evidence type="ECO:0000313" key="3">
    <source>
        <dbReference type="Proteomes" id="UP000251485"/>
    </source>
</evidence>
<evidence type="ECO:0000256" key="1">
    <source>
        <dbReference type="SAM" id="Phobius"/>
    </source>
</evidence>
<dbReference type="SUPFAM" id="SSF69500">
    <property type="entry name" value="DTD-like"/>
    <property type="match status" value="1"/>
</dbReference>
<name>A0A2X2C1U7_PROMI</name>
<reference evidence="2 3" key="1">
    <citation type="submission" date="2018-06" db="EMBL/GenBank/DDBJ databases">
        <authorList>
            <consortium name="Pathogen Informatics"/>
            <person name="Doyle S."/>
        </authorList>
    </citation>
    <scope>NUCLEOTIDE SEQUENCE [LARGE SCALE GENOMIC DNA]</scope>
    <source>
        <strain evidence="2 3">NCTC10975</strain>
    </source>
</reference>